<dbReference type="GO" id="GO:0000981">
    <property type="term" value="F:DNA-binding transcription factor activity, RNA polymerase II-specific"/>
    <property type="evidence" value="ECO:0007669"/>
    <property type="project" value="InterPro"/>
</dbReference>
<evidence type="ECO:0008006" key="7">
    <source>
        <dbReference type="Google" id="ProtNLM"/>
    </source>
</evidence>
<proteinExistence type="predicted"/>
<accession>A0A0U4Z1P7</accession>
<keyword evidence="6" id="KW-1185">Reference proteome</keyword>
<feature type="compositionally biased region" description="Basic and acidic residues" evidence="4">
    <location>
        <begin position="58"/>
        <end position="68"/>
    </location>
</feature>
<dbReference type="EMBL" id="CDMC01000003">
    <property type="protein sequence ID" value="CEL03509.1"/>
    <property type="molecule type" value="Genomic_DNA"/>
</dbReference>
<feature type="region of interest" description="Disordered" evidence="4">
    <location>
        <begin position="55"/>
        <end position="74"/>
    </location>
</feature>
<dbReference type="OMA" id="RWAINIC"/>
<evidence type="ECO:0000256" key="1">
    <source>
        <dbReference type="ARBA" id="ARBA00023015"/>
    </source>
</evidence>
<gene>
    <name evidence="5" type="ORF">ASPCAL04663</name>
</gene>
<dbReference type="CDD" id="cd00067">
    <property type="entry name" value="GAL4"/>
    <property type="match status" value="1"/>
</dbReference>
<feature type="compositionally biased region" description="Acidic residues" evidence="4">
    <location>
        <begin position="340"/>
        <end position="356"/>
    </location>
</feature>
<dbReference type="OrthoDB" id="2862635at2759"/>
<evidence type="ECO:0000313" key="5">
    <source>
        <dbReference type="EMBL" id="CEL03509.1"/>
    </source>
</evidence>
<dbReference type="STRING" id="454130.A0A0U4Z1P7"/>
<feature type="region of interest" description="Disordered" evidence="4">
    <location>
        <begin position="330"/>
        <end position="381"/>
    </location>
</feature>
<evidence type="ECO:0000256" key="2">
    <source>
        <dbReference type="ARBA" id="ARBA00023163"/>
    </source>
</evidence>
<dbReference type="Proteomes" id="UP000054771">
    <property type="component" value="Unassembled WGS sequence"/>
</dbReference>
<name>A0A0U4Z1P7_ASPCI</name>
<evidence type="ECO:0000256" key="4">
    <source>
        <dbReference type="SAM" id="MobiDB-lite"/>
    </source>
</evidence>
<dbReference type="GO" id="GO:0008270">
    <property type="term" value="F:zinc ion binding"/>
    <property type="evidence" value="ECO:0007669"/>
    <property type="project" value="InterPro"/>
</dbReference>
<dbReference type="InterPro" id="IPR001138">
    <property type="entry name" value="Zn2Cys6_DnaBD"/>
</dbReference>
<evidence type="ECO:0000256" key="3">
    <source>
        <dbReference type="ARBA" id="ARBA00023242"/>
    </source>
</evidence>
<dbReference type="AlphaFoldDB" id="A0A0U4Z1P7"/>
<keyword evidence="1" id="KW-0805">Transcription regulation</keyword>
<keyword evidence="3" id="KW-0539">Nucleus</keyword>
<reference evidence="6" key="1">
    <citation type="journal article" date="2016" name="Genome Announc.">
        <title>Draft genome sequences of fungus Aspergillus calidoustus.</title>
        <authorList>
            <person name="Horn F."/>
            <person name="Linde J."/>
            <person name="Mattern D.J."/>
            <person name="Walther G."/>
            <person name="Guthke R."/>
            <person name="Scherlach K."/>
            <person name="Martin K."/>
            <person name="Brakhage A.A."/>
            <person name="Petzke L."/>
            <person name="Valiante V."/>
        </authorList>
    </citation>
    <scope>NUCLEOTIDE SEQUENCE [LARGE SCALE GENOMIC DNA]</scope>
    <source>
        <strain evidence="6">SF006504</strain>
    </source>
</reference>
<keyword evidence="2" id="KW-0804">Transcription</keyword>
<organism evidence="5 6">
    <name type="scientific">Aspergillus calidoustus</name>
    <dbReference type="NCBI Taxonomy" id="454130"/>
    <lineage>
        <taxon>Eukaryota</taxon>
        <taxon>Fungi</taxon>
        <taxon>Dikarya</taxon>
        <taxon>Ascomycota</taxon>
        <taxon>Pezizomycotina</taxon>
        <taxon>Eurotiomycetes</taxon>
        <taxon>Eurotiomycetidae</taxon>
        <taxon>Eurotiales</taxon>
        <taxon>Aspergillaceae</taxon>
        <taxon>Aspergillus</taxon>
        <taxon>Aspergillus subgen. Nidulantes</taxon>
    </lineage>
</organism>
<evidence type="ECO:0000313" key="6">
    <source>
        <dbReference type="Proteomes" id="UP000054771"/>
    </source>
</evidence>
<protein>
    <recommendedName>
        <fullName evidence="7">Zn(2)-C6 fungal-type domain-containing protein</fullName>
    </recommendedName>
</protein>
<sequence length="381" mass="43217">MDRAHRATVPQRLHYSKCIRCRHDKKKCLPVNRTWPRQKCDRCAKYNYACSPSMTANQERKSHQDPRTRGALIPVPSNQGQIEALMGLNGAPSSSEIRPGKQNDGSFIKPKCAVYFHSLMKANWTCFGSHESISDAPNPNDIGSMFRWVYTYEARQLYHALSMRLAAVEIGAQYTNLFQKAISYGMDEPNSREFASRKMILEIGQGTRTPGSQHQVQDEDDLIRNIDKTICVALRWKYLVETIGVPEVVLIRWKGGGEIEDDMPVPDIDSVSNEEHDYLLPKLLDPALGLKETCLKLSGVVGMIQRWKDLKEPDLRTFLAQEIKRRVKDVLGGPEPLNASEEEEEEEEDDDDESMPDAEINRDADLGSFDGWKGTIDFSQI</sequence>